<dbReference type="EMBL" id="OZ004256">
    <property type="protein sequence ID" value="CAK7905362.1"/>
    <property type="molecule type" value="Genomic_DNA"/>
</dbReference>
<name>A0ABP0EBL9_9ASCO</name>
<reference evidence="1 2" key="1">
    <citation type="submission" date="2024-01" db="EMBL/GenBank/DDBJ databases">
        <authorList>
            <consortium name="Genoscope - CEA"/>
            <person name="William W."/>
        </authorList>
    </citation>
    <scope>NUCLEOTIDE SEQUENCE [LARGE SCALE GENOMIC DNA]</scope>
    <source>
        <strain evidence="1 2">29B2s-10</strain>
    </source>
</reference>
<keyword evidence="2" id="KW-1185">Reference proteome</keyword>
<dbReference type="Proteomes" id="UP001497600">
    <property type="component" value="Chromosome D"/>
</dbReference>
<evidence type="ECO:0000313" key="2">
    <source>
        <dbReference type="Proteomes" id="UP001497600"/>
    </source>
</evidence>
<gene>
    <name evidence="1" type="ORF">CAAN4_D13740</name>
</gene>
<proteinExistence type="predicted"/>
<evidence type="ECO:0008006" key="3">
    <source>
        <dbReference type="Google" id="ProtNLM"/>
    </source>
</evidence>
<protein>
    <recommendedName>
        <fullName evidence="3">Reverse transcriptase domain-containing protein</fullName>
    </recommendedName>
</protein>
<accession>A0ABP0EBL9</accession>
<organism evidence="1 2">
    <name type="scientific">[Candida] anglica</name>
    <dbReference type="NCBI Taxonomy" id="148631"/>
    <lineage>
        <taxon>Eukaryota</taxon>
        <taxon>Fungi</taxon>
        <taxon>Dikarya</taxon>
        <taxon>Ascomycota</taxon>
        <taxon>Saccharomycotina</taxon>
        <taxon>Pichiomycetes</taxon>
        <taxon>Debaryomycetaceae</taxon>
        <taxon>Kurtzmaniella</taxon>
    </lineage>
</organism>
<sequence>MLFRRNRKNVQVVSTYNEDDLHLMREANLNYAARMEERRQTIALQRATRQIHHEEVLSRDEYTTVDKEIPPYSVLLHEYLDRVSFDSRFAPCLRINRKLVNSELELQISIEEFKNFNLLPTSVNLWEISHIDDLEFDDMIPYLIQENSEIDITESEPTYMHIPESSLFPYKDEIIDNQIQPPAYSY</sequence>
<evidence type="ECO:0000313" key="1">
    <source>
        <dbReference type="EMBL" id="CAK7905362.1"/>
    </source>
</evidence>